<dbReference type="InterPro" id="IPR005025">
    <property type="entry name" value="FMN_Rdtase-like_dom"/>
</dbReference>
<organism evidence="2 3">
    <name type="scientific">Knoellia koreensis</name>
    <dbReference type="NCBI Taxonomy" id="2730921"/>
    <lineage>
        <taxon>Bacteria</taxon>
        <taxon>Bacillati</taxon>
        <taxon>Actinomycetota</taxon>
        <taxon>Actinomycetes</taxon>
        <taxon>Micrococcales</taxon>
        <taxon>Intrasporangiaceae</taxon>
        <taxon>Knoellia</taxon>
    </lineage>
</organism>
<sequence>MATATRPLVTVVVGSTRPIRVGDQITQALAPVIAEEADARVEVVDLRDLDLPLLDEPRMPALGDYAHDHTKDWARTIEASDAVVIVSPQYNGGYPAGLKNAIDFLYAEWKERPVLIVTYGGHGGGMSGAQLRHVLEFIGAAVLPENVEITLKPEFYDADWRLVDAQAAVAEALPALREAAGLLGERAREDERVSA</sequence>
<dbReference type="GO" id="GO:0005829">
    <property type="term" value="C:cytosol"/>
    <property type="evidence" value="ECO:0007669"/>
    <property type="project" value="TreeGrafter"/>
</dbReference>
<gene>
    <name evidence="2" type="ORF">HJG52_00800</name>
</gene>
<dbReference type="SUPFAM" id="SSF52218">
    <property type="entry name" value="Flavoproteins"/>
    <property type="match status" value="1"/>
</dbReference>
<dbReference type="PANTHER" id="PTHR30543">
    <property type="entry name" value="CHROMATE REDUCTASE"/>
    <property type="match status" value="1"/>
</dbReference>
<dbReference type="RefSeq" id="WP_171241688.1">
    <property type="nucleotide sequence ID" value="NZ_JABEPQ010000001.1"/>
</dbReference>
<accession>A0A849H438</accession>
<keyword evidence="3" id="KW-1185">Reference proteome</keyword>
<protein>
    <submittedName>
        <fullName evidence="2">NAD(P)H-dependent oxidoreductase</fullName>
    </submittedName>
</protein>
<dbReference type="Pfam" id="PF03358">
    <property type="entry name" value="FMN_red"/>
    <property type="match status" value="1"/>
</dbReference>
<dbReference type="InterPro" id="IPR050712">
    <property type="entry name" value="NAD(P)H-dep_reductase"/>
</dbReference>
<name>A0A849H438_9MICO</name>
<proteinExistence type="predicted"/>
<dbReference type="Proteomes" id="UP000588586">
    <property type="component" value="Unassembled WGS sequence"/>
</dbReference>
<dbReference type="GO" id="GO:0010181">
    <property type="term" value="F:FMN binding"/>
    <property type="evidence" value="ECO:0007669"/>
    <property type="project" value="TreeGrafter"/>
</dbReference>
<evidence type="ECO:0000313" key="3">
    <source>
        <dbReference type="Proteomes" id="UP000588586"/>
    </source>
</evidence>
<dbReference type="Gene3D" id="3.40.50.360">
    <property type="match status" value="1"/>
</dbReference>
<dbReference type="GO" id="GO:0016491">
    <property type="term" value="F:oxidoreductase activity"/>
    <property type="evidence" value="ECO:0007669"/>
    <property type="project" value="InterPro"/>
</dbReference>
<dbReference type="AlphaFoldDB" id="A0A849H438"/>
<comment type="caution">
    <text evidence="2">The sequence shown here is derived from an EMBL/GenBank/DDBJ whole genome shotgun (WGS) entry which is preliminary data.</text>
</comment>
<evidence type="ECO:0000259" key="1">
    <source>
        <dbReference type="Pfam" id="PF03358"/>
    </source>
</evidence>
<dbReference type="EMBL" id="JABEPQ010000001">
    <property type="protein sequence ID" value="NNM44546.1"/>
    <property type="molecule type" value="Genomic_DNA"/>
</dbReference>
<dbReference type="PANTHER" id="PTHR30543:SF21">
    <property type="entry name" value="NAD(P)H-DEPENDENT FMN REDUCTASE LOT6"/>
    <property type="match status" value="1"/>
</dbReference>
<reference evidence="2 3" key="1">
    <citation type="submission" date="2020-04" db="EMBL/GenBank/DDBJ databases">
        <title>Knoellia sp. isolate from air conditioner.</title>
        <authorList>
            <person name="Chea S."/>
            <person name="Kim D.-U."/>
        </authorList>
    </citation>
    <scope>NUCLEOTIDE SEQUENCE [LARGE SCALE GENOMIC DNA]</scope>
    <source>
        <strain evidence="2 3">DB2414S</strain>
    </source>
</reference>
<feature type="domain" description="NADPH-dependent FMN reductase-like" evidence="1">
    <location>
        <begin position="9"/>
        <end position="146"/>
    </location>
</feature>
<evidence type="ECO:0000313" key="2">
    <source>
        <dbReference type="EMBL" id="NNM44546.1"/>
    </source>
</evidence>
<dbReference type="InterPro" id="IPR029039">
    <property type="entry name" value="Flavoprotein-like_sf"/>
</dbReference>